<gene>
    <name evidence="4 5" type="primary">cyaY</name>
    <name evidence="5" type="ORF">D5018_07765</name>
</gene>
<dbReference type="InterPro" id="IPR036524">
    <property type="entry name" value="Frataxin/CyaY_sf"/>
</dbReference>
<dbReference type="PANTHER" id="PTHR16821">
    <property type="entry name" value="FRATAXIN"/>
    <property type="match status" value="1"/>
</dbReference>
<dbReference type="HAMAP" id="MF_00142">
    <property type="entry name" value="CyaY"/>
    <property type="match status" value="1"/>
</dbReference>
<keyword evidence="3 4" id="KW-0408">Iron</keyword>
<dbReference type="NCBIfam" id="TIGR03421">
    <property type="entry name" value="FeS_CyaY"/>
    <property type="match status" value="1"/>
</dbReference>
<dbReference type="InterPro" id="IPR002908">
    <property type="entry name" value="Frataxin/CyaY"/>
</dbReference>
<dbReference type="Pfam" id="PF01491">
    <property type="entry name" value="Frataxin_Cyay"/>
    <property type="match status" value="1"/>
</dbReference>
<dbReference type="GO" id="GO:0016226">
    <property type="term" value="P:iron-sulfur cluster assembly"/>
    <property type="evidence" value="ECO:0007669"/>
    <property type="project" value="UniProtKB-UniRule"/>
</dbReference>
<evidence type="ECO:0000313" key="6">
    <source>
        <dbReference type="Proteomes" id="UP000281474"/>
    </source>
</evidence>
<reference evidence="5 6" key="1">
    <citation type="submission" date="2018-09" db="EMBL/GenBank/DDBJ databases">
        <title>Phylogeny of the Shewanellaceae, and recommendation for two new genera, Pseudoshewanella and Parashewanella.</title>
        <authorList>
            <person name="Wang G."/>
        </authorList>
    </citation>
    <scope>NUCLEOTIDE SEQUENCE [LARGE SCALE GENOMIC DNA]</scope>
    <source>
        <strain evidence="5 6">C51</strain>
    </source>
</reference>
<dbReference type="Proteomes" id="UP000281474">
    <property type="component" value="Unassembled WGS sequence"/>
</dbReference>
<proteinExistence type="inferred from homology"/>
<dbReference type="GO" id="GO:0005829">
    <property type="term" value="C:cytosol"/>
    <property type="evidence" value="ECO:0007669"/>
    <property type="project" value="TreeGrafter"/>
</dbReference>
<protein>
    <recommendedName>
        <fullName evidence="4">Iron-sulfur cluster assembly protein CyaY</fullName>
    </recommendedName>
</protein>
<dbReference type="PROSITE" id="PS01344">
    <property type="entry name" value="FRATAXIN_1"/>
    <property type="match status" value="1"/>
</dbReference>
<accession>A0A3L8Q1U0</accession>
<organism evidence="5 6">
    <name type="scientific">Parashewanella curva</name>
    <dbReference type="NCBI Taxonomy" id="2338552"/>
    <lineage>
        <taxon>Bacteria</taxon>
        <taxon>Pseudomonadati</taxon>
        <taxon>Pseudomonadota</taxon>
        <taxon>Gammaproteobacteria</taxon>
        <taxon>Alteromonadales</taxon>
        <taxon>Shewanellaceae</taxon>
        <taxon>Parashewanella</taxon>
    </lineage>
</organism>
<dbReference type="SUPFAM" id="SSF55387">
    <property type="entry name" value="Frataxin/Nqo15-like"/>
    <property type="match status" value="1"/>
</dbReference>
<dbReference type="InterPro" id="IPR047584">
    <property type="entry name" value="CyaY"/>
</dbReference>
<dbReference type="AlphaFoldDB" id="A0A3L8Q1U0"/>
<dbReference type="InterPro" id="IPR020895">
    <property type="entry name" value="Frataxin_CS"/>
</dbReference>
<dbReference type="EMBL" id="QZEI01000018">
    <property type="protein sequence ID" value="RLV60282.1"/>
    <property type="molecule type" value="Genomic_DNA"/>
</dbReference>
<comment type="function">
    <text evidence="4">Involved in iron-sulfur (Fe-S) cluster assembly. May act as a regulator of Fe-S biogenesis.</text>
</comment>
<evidence type="ECO:0000256" key="1">
    <source>
        <dbReference type="ARBA" id="ARBA00008183"/>
    </source>
</evidence>
<comment type="similarity">
    <text evidence="1 4">Belongs to the frataxin family.</text>
</comment>
<dbReference type="OrthoDB" id="285675at2"/>
<dbReference type="GO" id="GO:0008198">
    <property type="term" value="F:ferrous iron binding"/>
    <property type="evidence" value="ECO:0007669"/>
    <property type="project" value="TreeGrafter"/>
</dbReference>
<dbReference type="Gene3D" id="3.30.920.10">
    <property type="entry name" value="Frataxin/CyaY"/>
    <property type="match status" value="1"/>
</dbReference>
<dbReference type="GO" id="GO:0008199">
    <property type="term" value="F:ferric iron binding"/>
    <property type="evidence" value="ECO:0007669"/>
    <property type="project" value="InterPro"/>
</dbReference>
<comment type="caution">
    <text evidence="5">The sequence shown here is derived from an EMBL/GenBank/DDBJ whole genome shotgun (WGS) entry which is preliminary data.</text>
</comment>
<evidence type="ECO:0000256" key="4">
    <source>
        <dbReference type="HAMAP-Rule" id="MF_00142"/>
    </source>
</evidence>
<dbReference type="PANTHER" id="PTHR16821:SF2">
    <property type="entry name" value="FRATAXIN, MITOCHONDRIAL"/>
    <property type="match status" value="1"/>
</dbReference>
<dbReference type="PROSITE" id="PS50810">
    <property type="entry name" value="FRATAXIN_2"/>
    <property type="match status" value="1"/>
</dbReference>
<name>A0A3L8Q1U0_9GAMM</name>
<evidence type="ECO:0000256" key="3">
    <source>
        <dbReference type="ARBA" id="ARBA00023004"/>
    </source>
</evidence>
<keyword evidence="6" id="KW-1185">Reference proteome</keyword>
<sequence>MKMTDTEYHHKVDEVFHTIENAIEAMIDEQDADIDIDASGGVLDIAFEDGSKIVINKQEPLHEIWLATRFGGYHFSFDGNQWYDSRNKCEFVSHLESSITKQSGLVITF</sequence>
<dbReference type="SMART" id="SM01219">
    <property type="entry name" value="Frataxin_Cyay"/>
    <property type="match status" value="1"/>
</dbReference>
<keyword evidence="2 4" id="KW-0479">Metal-binding</keyword>
<evidence type="ECO:0000313" key="5">
    <source>
        <dbReference type="EMBL" id="RLV60282.1"/>
    </source>
</evidence>
<dbReference type="RefSeq" id="WP_121838436.1">
    <property type="nucleotide sequence ID" value="NZ_ML014767.1"/>
</dbReference>
<evidence type="ECO:0000256" key="2">
    <source>
        <dbReference type="ARBA" id="ARBA00022723"/>
    </source>
</evidence>